<dbReference type="EMBL" id="LUEZ02000053">
    <property type="protein sequence ID" value="RDB21830.1"/>
    <property type="molecule type" value="Genomic_DNA"/>
</dbReference>
<accession>A0A369JKU1</accession>
<dbReference type="Proteomes" id="UP000076154">
    <property type="component" value="Unassembled WGS sequence"/>
</dbReference>
<evidence type="ECO:0000313" key="2">
    <source>
        <dbReference type="Proteomes" id="UP000076154"/>
    </source>
</evidence>
<gene>
    <name evidence="1" type="ORF">Hypma_011071</name>
</gene>
<dbReference type="AlphaFoldDB" id="A0A369JKU1"/>
<organism evidence="1 2">
    <name type="scientific">Hypsizygus marmoreus</name>
    <name type="common">White beech mushroom</name>
    <name type="synonym">Agaricus marmoreus</name>
    <dbReference type="NCBI Taxonomy" id="39966"/>
    <lineage>
        <taxon>Eukaryota</taxon>
        <taxon>Fungi</taxon>
        <taxon>Dikarya</taxon>
        <taxon>Basidiomycota</taxon>
        <taxon>Agaricomycotina</taxon>
        <taxon>Agaricomycetes</taxon>
        <taxon>Agaricomycetidae</taxon>
        <taxon>Agaricales</taxon>
        <taxon>Tricholomatineae</taxon>
        <taxon>Lyophyllaceae</taxon>
        <taxon>Hypsizygus</taxon>
    </lineage>
</organism>
<protein>
    <submittedName>
        <fullName evidence="1">Uncharacterized protein</fullName>
    </submittedName>
</protein>
<comment type="caution">
    <text evidence="1">The sequence shown here is derived from an EMBL/GenBank/DDBJ whole genome shotgun (WGS) entry which is preliminary data.</text>
</comment>
<name>A0A369JKU1_HYPMA</name>
<keyword evidence="2" id="KW-1185">Reference proteome</keyword>
<dbReference type="InParanoid" id="A0A369JKU1"/>
<sequence>MGRILDHNYNEDQHHVDRVPALRGCEMGLHFLATLHLLLRLWEHFRSIPSIHWGTLSHLKLMQSGLKKRLGTRLAGCMSRIAEASLFYHYPSRCSYEALLRHI</sequence>
<proteinExistence type="predicted"/>
<reference evidence="1" key="1">
    <citation type="submission" date="2018-04" db="EMBL/GenBank/DDBJ databases">
        <title>Whole genome sequencing of Hypsizygus marmoreus.</title>
        <authorList>
            <person name="Choi I.-G."/>
            <person name="Min B."/>
            <person name="Kim J.-G."/>
            <person name="Kim S."/>
            <person name="Oh Y.-L."/>
            <person name="Kong W.-S."/>
            <person name="Park H."/>
            <person name="Jeong J."/>
            <person name="Song E.-S."/>
        </authorList>
    </citation>
    <scope>NUCLEOTIDE SEQUENCE [LARGE SCALE GENOMIC DNA]</scope>
    <source>
        <strain evidence="1">51987-8</strain>
    </source>
</reference>
<evidence type="ECO:0000313" key="1">
    <source>
        <dbReference type="EMBL" id="RDB21830.1"/>
    </source>
</evidence>